<accession>A0ABN7PRK9</accession>
<evidence type="ECO:0000313" key="2">
    <source>
        <dbReference type="Proteomes" id="UP001153148"/>
    </source>
</evidence>
<dbReference type="Proteomes" id="UP001153148">
    <property type="component" value="Unassembled WGS sequence"/>
</dbReference>
<protein>
    <submittedName>
        <fullName evidence="1">Uncharacterized protein</fullName>
    </submittedName>
</protein>
<dbReference type="EMBL" id="CAJPIN010096579">
    <property type="protein sequence ID" value="CAG2068625.1"/>
    <property type="molecule type" value="Genomic_DNA"/>
</dbReference>
<organism evidence="1 2">
    <name type="scientific">Timema podura</name>
    <name type="common">Walking stick</name>
    <dbReference type="NCBI Taxonomy" id="61482"/>
    <lineage>
        <taxon>Eukaryota</taxon>
        <taxon>Metazoa</taxon>
        <taxon>Ecdysozoa</taxon>
        <taxon>Arthropoda</taxon>
        <taxon>Hexapoda</taxon>
        <taxon>Insecta</taxon>
        <taxon>Pterygota</taxon>
        <taxon>Neoptera</taxon>
        <taxon>Polyneoptera</taxon>
        <taxon>Phasmatodea</taxon>
        <taxon>Timematodea</taxon>
        <taxon>Timematoidea</taxon>
        <taxon>Timematidae</taxon>
        <taxon>Timema</taxon>
    </lineage>
</organism>
<gene>
    <name evidence="1" type="ORF">TPAB3V08_LOCUS15568</name>
</gene>
<sequence>MYLHLQSGKPFSKKQSYCSGDVLLGTSLCFREKGLGDSDEALEESSGHFFNRFYNSLRRIRRVSGKNCGCDPAMHEECGCRSSVPTVRRIPPEITQGIRVAVDKLERVEDTGRRYCRVLS</sequence>
<proteinExistence type="predicted"/>
<reference evidence="1" key="1">
    <citation type="submission" date="2021-03" db="EMBL/GenBank/DDBJ databases">
        <authorList>
            <person name="Tran Van P."/>
        </authorList>
    </citation>
    <scope>NUCLEOTIDE SEQUENCE</scope>
</reference>
<keyword evidence="2" id="KW-1185">Reference proteome</keyword>
<evidence type="ECO:0000313" key="1">
    <source>
        <dbReference type="EMBL" id="CAG2068625.1"/>
    </source>
</evidence>
<comment type="caution">
    <text evidence="1">The sequence shown here is derived from an EMBL/GenBank/DDBJ whole genome shotgun (WGS) entry which is preliminary data.</text>
</comment>
<name>A0ABN7PRK9_TIMPD</name>